<dbReference type="PANTHER" id="PTHR37017:SF11">
    <property type="entry name" value="ESTERASE_LIPASE_THIOESTERASE DOMAIN-CONTAINING PROTEIN"/>
    <property type="match status" value="1"/>
</dbReference>
<dbReference type="RefSeq" id="WP_222684776.1">
    <property type="nucleotide sequence ID" value="NZ_JABUBT010000006.1"/>
</dbReference>
<evidence type="ECO:0000313" key="3">
    <source>
        <dbReference type="Proteomes" id="UP000825228"/>
    </source>
</evidence>
<evidence type="ECO:0000259" key="1">
    <source>
        <dbReference type="Pfam" id="PF12697"/>
    </source>
</evidence>
<accession>A0ABS7P650</accession>
<dbReference type="Pfam" id="PF12697">
    <property type="entry name" value="Abhydrolase_6"/>
    <property type="match status" value="1"/>
</dbReference>
<gene>
    <name evidence="2" type="ORF">HQ603_12080</name>
</gene>
<evidence type="ECO:0000313" key="2">
    <source>
        <dbReference type="EMBL" id="MBY6367496.1"/>
    </source>
</evidence>
<dbReference type="Gene3D" id="3.40.50.1820">
    <property type="entry name" value="alpha/beta hydrolase"/>
    <property type="match status" value="1"/>
</dbReference>
<protein>
    <submittedName>
        <fullName evidence="2">Alpha/beta hydrolase</fullName>
    </submittedName>
</protein>
<reference evidence="2 3" key="1">
    <citation type="submission" date="2020-06" db="EMBL/GenBank/DDBJ databases">
        <title>Taxonomy, biology and ecology of Rhodococcus bacteria occurring in California pistachio and other woody hosts as revealed by genome sequence analyses.</title>
        <authorList>
            <person name="Gai Y."/>
            <person name="Riely B."/>
        </authorList>
    </citation>
    <scope>NUCLEOTIDE SEQUENCE [LARGE SCALE GENOMIC DNA]</scope>
    <source>
        <strain evidence="2 3">BP-281</strain>
    </source>
</reference>
<dbReference type="Proteomes" id="UP000825228">
    <property type="component" value="Unassembled WGS sequence"/>
</dbReference>
<keyword evidence="3" id="KW-1185">Reference proteome</keyword>
<proteinExistence type="predicted"/>
<dbReference type="InterPro" id="IPR029058">
    <property type="entry name" value="AB_hydrolase_fold"/>
</dbReference>
<dbReference type="InterPro" id="IPR052897">
    <property type="entry name" value="Sec-Metab_Biosynth_Hydrolase"/>
</dbReference>
<dbReference type="SUPFAM" id="SSF53474">
    <property type="entry name" value="alpha/beta-Hydrolases"/>
    <property type="match status" value="1"/>
</dbReference>
<dbReference type="PANTHER" id="PTHR37017">
    <property type="entry name" value="AB HYDROLASE-1 DOMAIN-CONTAINING PROTEIN-RELATED"/>
    <property type="match status" value="1"/>
</dbReference>
<keyword evidence="2" id="KW-0378">Hydrolase</keyword>
<dbReference type="EMBL" id="JABUBU010000010">
    <property type="protein sequence ID" value="MBY6367496.1"/>
    <property type="molecule type" value="Genomic_DNA"/>
</dbReference>
<dbReference type="InterPro" id="IPR000073">
    <property type="entry name" value="AB_hydrolase_1"/>
</dbReference>
<organism evidence="2 3">
    <name type="scientific">Rhodococcoides corynebacterioides</name>
    <dbReference type="NCBI Taxonomy" id="53972"/>
    <lineage>
        <taxon>Bacteria</taxon>
        <taxon>Bacillati</taxon>
        <taxon>Actinomycetota</taxon>
        <taxon>Actinomycetes</taxon>
        <taxon>Mycobacteriales</taxon>
        <taxon>Nocardiaceae</taxon>
        <taxon>Rhodococcoides</taxon>
    </lineage>
</organism>
<name>A0ABS7P650_9NOCA</name>
<comment type="caution">
    <text evidence="2">The sequence shown here is derived from an EMBL/GenBank/DDBJ whole genome shotgun (WGS) entry which is preliminary data.</text>
</comment>
<sequence>MTSNPASSPHRPASRDVVLVPGHWLGAWAWDEVVAALTDLGTRAWPITLPGLDPDDDLRASRTLDDQAAAIEECLVRAGEGRAAVLVAHSGANAPACLVLDRHPELIHRMVWVDSGPVTSGSAADPAADGDRPLPPFDVLGQQAGLEGLSEETLARFRADAVDHPATTLRQAVHLTNDARRRTPTTMVCCSIRSERMMELARAGHPMFAEVAHLENLDLVDLPTGHWPLWSRPADLARILHDVATAD</sequence>
<dbReference type="GO" id="GO:0016787">
    <property type="term" value="F:hydrolase activity"/>
    <property type="evidence" value="ECO:0007669"/>
    <property type="project" value="UniProtKB-KW"/>
</dbReference>
<feature type="domain" description="AB hydrolase-1" evidence="1">
    <location>
        <begin position="17"/>
        <end position="238"/>
    </location>
</feature>